<keyword evidence="6 7" id="KW-0694">RNA-binding</keyword>
<dbReference type="InterPro" id="IPR020598">
    <property type="entry name" value="rRNA_Ade_methylase_Trfase_N"/>
</dbReference>
<dbReference type="EC" id="2.1.1.182" evidence="7"/>
<dbReference type="Proteomes" id="UP000001784">
    <property type="component" value="Chromosome"/>
</dbReference>
<dbReference type="InterPro" id="IPR020596">
    <property type="entry name" value="rRNA_Ade_Mease_Trfase_CS"/>
</dbReference>
<dbReference type="FunCoup" id="A0LNI3">
    <property type="interactions" value="503"/>
</dbReference>
<dbReference type="InterPro" id="IPR029063">
    <property type="entry name" value="SAM-dependent_MTases_sf"/>
</dbReference>
<dbReference type="HAMAP" id="MF_00607">
    <property type="entry name" value="16SrRNA_methyltr_A"/>
    <property type="match status" value="1"/>
</dbReference>
<evidence type="ECO:0000313" key="11">
    <source>
        <dbReference type="Proteomes" id="UP000001784"/>
    </source>
</evidence>
<dbReference type="STRING" id="335543.Sfum_3312"/>
<evidence type="ECO:0000313" key="10">
    <source>
        <dbReference type="EMBL" id="ABK18985.1"/>
    </source>
</evidence>
<sequence>MNHEPFPTPRQYFRLRDTRPRKRFGQHFLDHSATAEQIVRCAEFDASDTVVEIGPGLGALTRFILPLAARLHLVELDRDLATYLEENLPAGSQVRLHRQDAVTFDFNALAEAAGQPLVVLGNLPYNITSPLLFHLLDSVQAVKRAVFMVQKEVGARLTASPGTRDYGVLSVLLAVYAEVKRLFTVGPQQFYPPPKVESMVLRLDFKHPLPPDLPPFGLLRRLVSIAFQQRRKTLHNSLKGTYGGQGGGLQDVFAKCGVAPGLRPDALTPGQFVELCKALKESGGR</sequence>
<dbReference type="SMART" id="SM00650">
    <property type="entry name" value="rADc"/>
    <property type="match status" value="1"/>
</dbReference>
<evidence type="ECO:0000256" key="6">
    <source>
        <dbReference type="ARBA" id="ARBA00022884"/>
    </source>
</evidence>
<gene>
    <name evidence="7" type="primary">rsmA</name>
    <name evidence="7" type="synonym">ksgA</name>
    <name evidence="10" type="ordered locus">Sfum_3312</name>
</gene>
<dbReference type="SUPFAM" id="SSF53335">
    <property type="entry name" value="S-adenosyl-L-methionine-dependent methyltransferases"/>
    <property type="match status" value="1"/>
</dbReference>
<keyword evidence="1 7" id="KW-0963">Cytoplasm</keyword>
<reference evidence="10 11" key="1">
    <citation type="submission" date="2006-10" db="EMBL/GenBank/DDBJ databases">
        <title>Complete sequence of Syntrophobacter fumaroxidans MPOB.</title>
        <authorList>
            <consortium name="US DOE Joint Genome Institute"/>
            <person name="Copeland A."/>
            <person name="Lucas S."/>
            <person name="Lapidus A."/>
            <person name="Barry K."/>
            <person name="Detter J.C."/>
            <person name="Glavina del Rio T."/>
            <person name="Hammon N."/>
            <person name="Israni S."/>
            <person name="Pitluck S."/>
            <person name="Goltsman E.G."/>
            <person name="Martinez M."/>
            <person name="Schmutz J."/>
            <person name="Larimer F."/>
            <person name="Land M."/>
            <person name="Hauser L."/>
            <person name="Kyrpides N."/>
            <person name="Kim E."/>
            <person name="Boone D.R."/>
            <person name="Brockman F."/>
            <person name="Culley D."/>
            <person name="Ferry J."/>
            <person name="Gunsalus R."/>
            <person name="McInerney M.J."/>
            <person name="Morrison M."/>
            <person name="Plugge C."/>
            <person name="Rohlin L."/>
            <person name="Scholten J."/>
            <person name="Sieber J."/>
            <person name="Stams A.J.M."/>
            <person name="Worm P."/>
            <person name="Henstra A.M."/>
            <person name="Richardson P."/>
        </authorList>
    </citation>
    <scope>NUCLEOTIDE SEQUENCE [LARGE SCALE GENOMIC DNA]</scope>
    <source>
        <strain evidence="11">DSM 10017 / MPOB</strain>
    </source>
</reference>
<dbReference type="InterPro" id="IPR001737">
    <property type="entry name" value="KsgA/Erm"/>
</dbReference>
<dbReference type="InParanoid" id="A0LNI3"/>
<evidence type="ECO:0000256" key="3">
    <source>
        <dbReference type="ARBA" id="ARBA00022603"/>
    </source>
</evidence>
<keyword evidence="5 7" id="KW-0949">S-adenosyl-L-methionine</keyword>
<comment type="function">
    <text evidence="7">Specifically dimethylates two adjacent adenosines (A1518 and A1519) in the loop of a conserved hairpin near the 3'-end of 16S rRNA in the 30S particle. May play a critical role in biogenesis of 30S subunits.</text>
</comment>
<dbReference type="Pfam" id="PF00398">
    <property type="entry name" value="RrnaAD"/>
    <property type="match status" value="1"/>
</dbReference>
<dbReference type="HOGENOM" id="CLU_041220_0_1_7"/>
<dbReference type="GO" id="GO:0005829">
    <property type="term" value="C:cytosol"/>
    <property type="evidence" value="ECO:0007669"/>
    <property type="project" value="TreeGrafter"/>
</dbReference>
<comment type="similarity">
    <text evidence="7">Belongs to the class I-like SAM-binding methyltransferase superfamily. rRNA adenine N(6)-methyltransferase family. RsmA subfamily.</text>
</comment>
<evidence type="ECO:0000256" key="2">
    <source>
        <dbReference type="ARBA" id="ARBA00022552"/>
    </source>
</evidence>
<comment type="catalytic activity">
    <reaction evidence="7">
        <text>adenosine(1518)/adenosine(1519) in 16S rRNA + 4 S-adenosyl-L-methionine = N(6)-dimethyladenosine(1518)/N(6)-dimethyladenosine(1519) in 16S rRNA + 4 S-adenosyl-L-homocysteine + 4 H(+)</text>
        <dbReference type="Rhea" id="RHEA:19609"/>
        <dbReference type="Rhea" id="RHEA-COMP:10232"/>
        <dbReference type="Rhea" id="RHEA-COMP:10233"/>
        <dbReference type="ChEBI" id="CHEBI:15378"/>
        <dbReference type="ChEBI" id="CHEBI:57856"/>
        <dbReference type="ChEBI" id="CHEBI:59789"/>
        <dbReference type="ChEBI" id="CHEBI:74411"/>
        <dbReference type="ChEBI" id="CHEBI:74493"/>
        <dbReference type="EC" id="2.1.1.182"/>
    </reaction>
</comment>
<dbReference type="AlphaFoldDB" id="A0LNI3"/>
<dbReference type="RefSeq" id="WP_011700110.1">
    <property type="nucleotide sequence ID" value="NC_008554.1"/>
</dbReference>
<dbReference type="Gene3D" id="3.40.50.150">
    <property type="entry name" value="Vaccinia Virus protein VP39"/>
    <property type="match status" value="1"/>
</dbReference>
<dbReference type="eggNOG" id="COG0030">
    <property type="taxonomic scope" value="Bacteria"/>
</dbReference>
<dbReference type="PANTHER" id="PTHR11727:SF7">
    <property type="entry name" value="DIMETHYLADENOSINE TRANSFERASE-RELATED"/>
    <property type="match status" value="1"/>
</dbReference>
<feature type="binding site" evidence="7 8">
    <location>
        <position position="75"/>
    </location>
    <ligand>
        <name>S-adenosyl-L-methionine</name>
        <dbReference type="ChEBI" id="CHEBI:59789"/>
    </ligand>
</feature>
<evidence type="ECO:0000256" key="7">
    <source>
        <dbReference type="HAMAP-Rule" id="MF_00607"/>
    </source>
</evidence>
<feature type="binding site" evidence="7 8">
    <location>
        <position position="122"/>
    </location>
    <ligand>
        <name>S-adenosyl-L-methionine</name>
        <dbReference type="ChEBI" id="CHEBI:59789"/>
    </ligand>
</feature>
<evidence type="ECO:0000256" key="4">
    <source>
        <dbReference type="ARBA" id="ARBA00022679"/>
    </source>
</evidence>
<feature type="binding site" evidence="7 8">
    <location>
        <position position="54"/>
    </location>
    <ligand>
        <name>S-adenosyl-L-methionine</name>
        <dbReference type="ChEBI" id="CHEBI:59789"/>
    </ligand>
</feature>
<dbReference type="EMBL" id="CP000478">
    <property type="protein sequence ID" value="ABK18985.1"/>
    <property type="molecule type" value="Genomic_DNA"/>
</dbReference>
<organism evidence="10 11">
    <name type="scientific">Syntrophobacter fumaroxidans (strain DSM 10017 / MPOB)</name>
    <dbReference type="NCBI Taxonomy" id="335543"/>
    <lineage>
        <taxon>Bacteria</taxon>
        <taxon>Pseudomonadati</taxon>
        <taxon>Thermodesulfobacteriota</taxon>
        <taxon>Syntrophobacteria</taxon>
        <taxon>Syntrophobacterales</taxon>
        <taxon>Syntrophobacteraceae</taxon>
        <taxon>Syntrophobacter</taxon>
    </lineage>
</organism>
<protein>
    <recommendedName>
        <fullName evidence="7">Ribosomal RNA small subunit methyltransferase A</fullName>
        <ecNumber evidence="7">2.1.1.182</ecNumber>
    </recommendedName>
    <alternativeName>
        <fullName evidence="7">16S rRNA (adenine(1518)-N(6)/adenine(1519)-N(6))-dimethyltransferase</fullName>
    </alternativeName>
    <alternativeName>
        <fullName evidence="7">16S rRNA dimethyladenosine transferase</fullName>
    </alternativeName>
    <alternativeName>
        <fullName evidence="7">16S rRNA dimethylase</fullName>
    </alternativeName>
    <alternativeName>
        <fullName evidence="7">S-adenosylmethionine-6-N', N'-adenosyl(rRNA) dimethyltransferase</fullName>
    </alternativeName>
</protein>
<evidence type="ECO:0000256" key="1">
    <source>
        <dbReference type="ARBA" id="ARBA00022490"/>
    </source>
</evidence>
<dbReference type="Gene3D" id="1.10.8.100">
    <property type="entry name" value="Ribosomal RNA adenine dimethylase-like, domain 2"/>
    <property type="match status" value="1"/>
</dbReference>
<keyword evidence="4 7" id="KW-0808">Transferase</keyword>
<dbReference type="NCBIfam" id="TIGR00755">
    <property type="entry name" value="ksgA"/>
    <property type="match status" value="1"/>
</dbReference>
<feature type="binding site" evidence="7 8">
    <location>
        <position position="100"/>
    </location>
    <ligand>
        <name>S-adenosyl-L-methionine</name>
        <dbReference type="ChEBI" id="CHEBI:59789"/>
    </ligand>
</feature>
<dbReference type="InterPro" id="IPR023165">
    <property type="entry name" value="rRNA_Ade_diMease-like_C"/>
</dbReference>
<feature type="binding site" evidence="7 8">
    <location>
        <position position="29"/>
    </location>
    <ligand>
        <name>S-adenosyl-L-methionine</name>
        <dbReference type="ChEBI" id="CHEBI:59789"/>
    </ligand>
</feature>
<keyword evidence="2 7" id="KW-0698">rRNA processing</keyword>
<dbReference type="PROSITE" id="PS51689">
    <property type="entry name" value="SAM_RNA_A_N6_MT"/>
    <property type="match status" value="1"/>
</dbReference>
<dbReference type="PANTHER" id="PTHR11727">
    <property type="entry name" value="DIMETHYLADENOSINE TRANSFERASE"/>
    <property type="match status" value="1"/>
</dbReference>
<dbReference type="GO" id="GO:0003723">
    <property type="term" value="F:RNA binding"/>
    <property type="evidence" value="ECO:0007669"/>
    <property type="project" value="UniProtKB-UniRule"/>
</dbReference>
<feature type="domain" description="Ribosomal RNA adenine methylase transferase N-terminal" evidence="9">
    <location>
        <begin position="34"/>
        <end position="207"/>
    </location>
</feature>
<evidence type="ECO:0000256" key="8">
    <source>
        <dbReference type="PROSITE-ProRule" id="PRU01026"/>
    </source>
</evidence>
<feature type="binding site" evidence="7 8">
    <location>
        <position position="27"/>
    </location>
    <ligand>
        <name>S-adenosyl-L-methionine</name>
        <dbReference type="ChEBI" id="CHEBI:59789"/>
    </ligand>
</feature>
<dbReference type="InterPro" id="IPR011530">
    <property type="entry name" value="rRNA_adenine_dimethylase"/>
</dbReference>
<evidence type="ECO:0000256" key="5">
    <source>
        <dbReference type="ARBA" id="ARBA00022691"/>
    </source>
</evidence>
<keyword evidence="3 7" id="KW-0489">Methyltransferase</keyword>
<accession>A0LNI3</accession>
<dbReference type="KEGG" id="sfu:Sfum_3312"/>
<evidence type="ECO:0000259" key="9">
    <source>
        <dbReference type="SMART" id="SM00650"/>
    </source>
</evidence>
<keyword evidence="11" id="KW-1185">Reference proteome</keyword>
<dbReference type="PROSITE" id="PS01131">
    <property type="entry name" value="RRNA_A_DIMETH"/>
    <property type="match status" value="1"/>
</dbReference>
<dbReference type="GO" id="GO:0052908">
    <property type="term" value="F:16S rRNA (adenine(1518)-N(6)/adenine(1519)-N(6))-dimethyltransferase activity"/>
    <property type="evidence" value="ECO:0007669"/>
    <property type="project" value="UniProtKB-EC"/>
</dbReference>
<name>A0LNI3_SYNFM</name>
<proteinExistence type="inferred from homology"/>
<comment type="subcellular location">
    <subcellularLocation>
        <location evidence="7">Cytoplasm</location>
    </subcellularLocation>
</comment>